<dbReference type="eggNOG" id="COG2956">
    <property type="taxonomic scope" value="Bacteria"/>
</dbReference>
<dbReference type="InterPro" id="IPR019734">
    <property type="entry name" value="TPR_rpt"/>
</dbReference>
<comment type="function">
    <text evidence="2">Modulates cellular lipopolysaccharide (LPS) levels by regulating LpxC, which is involved in lipid A biosynthesis. May act by modulating the proteolytic activity of FtsH towards LpxC. May also coordinate assembly of proteins involved in LPS synthesis at the plasma membrane.</text>
</comment>
<dbReference type="Gene3D" id="1.25.40.10">
    <property type="entry name" value="Tetratricopeptide repeat domain"/>
    <property type="match status" value="1"/>
</dbReference>
<dbReference type="SMART" id="SM00028">
    <property type="entry name" value="TPR"/>
    <property type="match status" value="3"/>
</dbReference>
<dbReference type="OrthoDB" id="507476at2"/>
<accession>A0A095SHC4</accession>
<keyword evidence="1 2" id="KW-0479">Metal-binding</keyword>
<comment type="subcellular location">
    <subcellularLocation>
        <location evidence="2">Cell inner membrane</location>
        <topology evidence="2">Single-pass membrane protein</topology>
        <orientation evidence="2">Cytoplasmic side</orientation>
    </subcellularLocation>
</comment>
<keyword evidence="2 3" id="KW-0812">Transmembrane</keyword>
<name>A0A095SHC4_9GAMM</name>
<keyword evidence="6" id="KW-1185">Reference proteome</keyword>
<keyword evidence="2" id="KW-0677">Repeat</keyword>
<dbReference type="GO" id="GO:0046890">
    <property type="term" value="P:regulation of lipid biosynthetic process"/>
    <property type="evidence" value="ECO:0007669"/>
    <property type="project" value="UniProtKB-UniRule"/>
</dbReference>
<dbReference type="Proteomes" id="UP000029444">
    <property type="component" value="Unassembled WGS sequence"/>
</dbReference>
<dbReference type="SUPFAM" id="SSF48452">
    <property type="entry name" value="TPR-like"/>
    <property type="match status" value="2"/>
</dbReference>
<reference evidence="5 6" key="1">
    <citation type="submission" date="2012-09" db="EMBL/GenBank/DDBJ databases">
        <title>Genome Sequence of alkane-degrading Bacterium Alcanivorax sp. 19-m-6.</title>
        <authorList>
            <person name="Lai Q."/>
            <person name="Shao Z."/>
        </authorList>
    </citation>
    <scope>NUCLEOTIDE SEQUENCE [LARGE SCALE GENOMIC DNA]</scope>
    <source>
        <strain evidence="5 6">19-m-6</strain>
    </source>
</reference>
<evidence type="ECO:0000256" key="1">
    <source>
        <dbReference type="ARBA" id="ARBA00022723"/>
    </source>
</evidence>
<dbReference type="GO" id="GO:0005506">
    <property type="term" value="F:iron ion binding"/>
    <property type="evidence" value="ECO:0007669"/>
    <property type="project" value="UniProtKB-UniRule"/>
</dbReference>
<feature type="binding site" evidence="2">
    <location>
        <position position="376"/>
    </location>
    <ligand>
        <name>Fe cation</name>
        <dbReference type="ChEBI" id="CHEBI:24875"/>
    </ligand>
</feature>
<evidence type="ECO:0000256" key="3">
    <source>
        <dbReference type="SAM" id="Phobius"/>
    </source>
</evidence>
<evidence type="ECO:0000313" key="5">
    <source>
        <dbReference type="EMBL" id="KGD64026.1"/>
    </source>
</evidence>
<evidence type="ECO:0000256" key="2">
    <source>
        <dbReference type="HAMAP-Rule" id="MF_00994"/>
    </source>
</evidence>
<feature type="transmembrane region" description="Helical" evidence="3">
    <location>
        <begin position="6"/>
        <end position="23"/>
    </location>
</feature>
<dbReference type="STRING" id="1177154.Y5S_02794"/>
<keyword evidence="2" id="KW-0408">Iron</keyword>
<dbReference type="HAMAP" id="MF_00994">
    <property type="entry name" value="LPS_assembly_LapB"/>
    <property type="match status" value="1"/>
</dbReference>
<feature type="binding site" evidence="2">
    <location>
        <position position="373"/>
    </location>
    <ligand>
        <name>Fe cation</name>
        <dbReference type="ChEBI" id="CHEBI:24875"/>
    </ligand>
</feature>
<dbReference type="InterPro" id="IPR030865">
    <property type="entry name" value="LapB"/>
</dbReference>
<dbReference type="GO" id="GO:0008653">
    <property type="term" value="P:lipopolysaccharide metabolic process"/>
    <property type="evidence" value="ECO:0007669"/>
    <property type="project" value="InterPro"/>
</dbReference>
<keyword evidence="2" id="KW-0802">TPR repeat</keyword>
<dbReference type="NCBIfam" id="NF008757">
    <property type="entry name" value="PRK11788.1-5"/>
    <property type="match status" value="1"/>
</dbReference>
<evidence type="ECO:0000259" key="4">
    <source>
        <dbReference type="Pfam" id="PF18073"/>
    </source>
</evidence>
<feature type="topological domain" description="Cytoplasmic" evidence="2">
    <location>
        <begin position="23"/>
        <end position="389"/>
    </location>
</feature>
<organism evidence="5 6">
    <name type="scientific">Alcanivorax nanhaiticus</name>
    <dbReference type="NCBI Taxonomy" id="1177154"/>
    <lineage>
        <taxon>Bacteria</taxon>
        <taxon>Pseudomonadati</taxon>
        <taxon>Pseudomonadota</taxon>
        <taxon>Gammaproteobacteria</taxon>
        <taxon>Oceanospirillales</taxon>
        <taxon>Alcanivoracaceae</taxon>
        <taxon>Alcanivorax</taxon>
    </lineage>
</organism>
<evidence type="ECO:0000313" key="6">
    <source>
        <dbReference type="Proteomes" id="UP000029444"/>
    </source>
</evidence>
<feature type="binding site" evidence="2">
    <location>
        <position position="359"/>
    </location>
    <ligand>
        <name>Fe cation</name>
        <dbReference type="ChEBI" id="CHEBI:24875"/>
    </ligand>
</feature>
<comment type="similarity">
    <text evidence="2">Belongs to the LapB family.</text>
</comment>
<dbReference type="RefSeq" id="WP_035233817.1">
    <property type="nucleotide sequence ID" value="NZ_ARXV01000012.1"/>
</dbReference>
<keyword evidence="2 3" id="KW-1133">Transmembrane helix</keyword>
<gene>
    <name evidence="2" type="primary">lapB</name>
    <name evidence="5" type="ORF">Y5S_02794</name>
</gene>
<dbReference type="PATRIC" id="fig|1177154.3.peg.2834"/>
<feature type="domain" description="LapB rubredoxin metal binding" evidence="4">
    <location>
        <begin position="357"/>
        <end position="384"/>
    </location>
</feature>
<keyword evidence="2" id="KW-1003">Cell membrane</keyword>
<feature type="binding site" evidence="2">
    <location>
        <position position="362"/>
    </location>
    <ligand>
        <name>Fe cation</name>
        <dbReference type="ChEBI" id="CHEBI:24875"/>
    </ligand>
</feature>
<proteinExistence type="inferred from homology"/>
<dbReference type="InterPro" id="IPR041166">
    <property type="entry name" value="Rubredoxin_2"/>
</dbReference>
<keyword evidence="2" id="KW-0997">Cell inner membrane</keyword>
<dbReference type="Pfam" id="PF18073">
    <property type="entry name" value="Zn_ribbon_LapB"/>
    <property type="match status" value="1"/>
</dbReference>
<comment type="caution">
    <text evidence="5">The sequence shown here is derived from an EMBL/GenBank/DDBJ whole genome shotgun (WGS) entry which is preliminary data.</text>
</comment>
<dbReference type="AlphaFoldDB" id="A0A095SHC4"/>
<dbReference type="InterPro" id="IPR011990">
    <property type="entry name" value="TPR-like_helical_dom_sf"/>
</dbReference>
<sequence>MNESLWLIPLFFVAIGAGFFLGRRESKRRQRRRMASLSKDYVAGINFFLNEEPDKGIEALLKGLDVGEEGLDTHLALGKLFRKRGEFDRAAQLHTHLLEHGDYARPVQEEIQLELAQDYLASGIFDLAEQVLLEMLDQDCDAKDEVCSQLMGLYEQERDWINAISMGERLLKNRPELVPVLAQYCCEQAENLRRDKDINPARRMLRKALSLDNNCVRASFQEGELEMAEQNWEAAIQAFQRIWVQDSDYFDEVLDKLRSCYEAQEKSEDFIQMLADYSAEKPSTSRILLLSEALKERYGDKEAADFIGEYMKANPSVRGLNKILDMSLAGIVEGEAREHLDALRQMSEKLVNNKSLYKCRRCGFETPLMQWRCPSCKRWGTIKPVVKEV</sequence>
<dbReference type="EMBL" id="ARXV01000012">
    <property type="protein sequence ID" value="KGD64026.1"/>
    <property type="molecule type" value="Genomic_DNA"/>
</dbReference>
<keyword evidence="2 3" id="KW-0472">Membrane</keyword>
<dbReference type="Pfam" id="PF13176">
    <property type="entry name" value="TPR_7"/>
    <property type="match status" value="1"/>
</dbReference>
<dbReference type="GO" id="GO:0009898">
    <property type="term" value="C:cytoplasmic side of plasma membrane"/>
    <property type="evidence" value="ECO:0007669"/>
    <property type="project" value="UniProtKB-UniRule"/>
</dbReference>
<protein>
    <recommendedName>
        <fullName evidence="2">Lipopolysaccharide assembly protein B</fullName>
    </recommendedName>
</protein>